<dbReference type="InParanoid" id="A0A401GE01"/>
<dbReference type="InterPro" id="IPR055420">
    <property type="entry name" value="IgD3_Trs65"/>
</dbReference>
<dbReference type="STRING" id="139825.A0A401GE01"/>
<dbReference type="GO" id="GO:0006891">
    <property type="term" value="P:intra-Golgi vesicle-mediated transport"/>
    <property type="evidence" value="ECO:0007669"/>
    <property type="project" value="InterPro"/>
</dbReference>
<reference evidence="3 4" key="1">
    <citation type="journal article" date="2018" name="Sci. Rep.">
        <title>Genome sequence of the cauliflower mushroom Sparassis crispa (Hanabiratake) and its association with beneficial usage.</title>
        <authorList>
            <person name="Kiyama R."/>
            <person name="Furutani Y."/>
            <person name="Kawaguchi K."/>
            <person name="Nakanishi T."/>
        </authorList>
    </citation>
    <scope>NUCLEOTIDE SEQUENCE [LARGE SCALE GENOMIC DNA]</scope>
</reference>
<dbReference type="GO" id="GO:1990071">
    <property type="term" value="C:TRAPPII protein complex"/>
    <property type="evidence" value="ECO:0007669"/>
    <property type="project" value="InterPro"/>
</dbReference>
<feature type="domain" description="Trafficking protein particle complex II-specific subunit 65 IgD3" evidence="2">
    <location>
        <begin position="906"/>
        <end position="964"/>
    </location>
</feature>
<dbReference type="OrthoDB" id="24630at2759"/>
<dbReference type="InterPro" id="IPR024662">
    <property type="entry name" value="Trs65"/>
</dbReference>
<proteinExistence type="predicted"/>
<feature type="region of interest" description="Disordered" evidence="1">
    <location>
        <begin position="267"/>
        <end position="288"/>
    </location>
</feature>
<feature type="region of interest" description="Disordered" evidence="1">
    <location>
        <begin position="727"/>
        <end position="780"/>
    </location>
</feature>
<accession>A0A401GE01</accession>
<protein>
    <recommendedName>
        <fullName evidence="2">Trafficking protein particle complex II-specific subunit 65 IgD3 domain-containing protein</fullName>
    </recommendedName>
</protein>
<evidence type="ECO:0000259" key="2">
    <source>
        <dbReference type="Pfam" id="PF12735"/>
    </source>
</evidence>
<dbReference type="GO" id="GO:0005802">
    <property type="term" value="C:trans-Golgi network"/>
    <property type="evidence" value="ECO:0007669"/>
    <property type="project" value="TreeGrafter"/>
</dbReference>
<organism evidence="3 4">
    <name type="scientific">Sparassis crispa</name>
    <dbReference type="NCBI Taxonomy" id="139825"/>
    <lineage>
        <taxon>Eukaryota</taxon>
        <taxon>Fungi</taxon>
        <taxon>Dikarya</taxon>
        <taxon>Basidiomycota</taxon>
        <taxon>Agaricomycotina</taxon>
        <taxon>Agaricomycetes</taxon>
        <taxon>Polyporales</taxon>
        <taxon>Sparassidaceae</taxon>
        <taxon>Sparassis</taxon>
    </lineage>
</organism>
<name>A0A401GE01_9APHY</name>
<dbReference type="PANTHER" id="PTHR28159:SF1">
    <property type="entry name" value="TRAFFICKING PROTEIN PARTICLE COMPLEX II-SPECIFIC SUBUNIT 65"/>
    <property type="match status" value="1"/>
</dbReference>
<dbReference type="GeneID" id="38777329"/>
<feature type="region of interest" description="Disordered" evidence="1">
    <location>
        <begin position="583"/>
        <end position="603"/>
    </location>
</feature>
<sequence>MGSYEGAFNSSVLELVAPQESVGFPSGYGEKEAAEWLARLHEEGSDRKVAFFDENLALILTIRFPHDSFEDASQANAAAKPDPPLQLLSFLAHLQVSYEASYISPTAPAALSATAPEIARPPVPPRTTSMGKNKPALLQAKQHPSIFPPNTPLPIPAAAKSDRKYVQAQGMLLASGVWGEDLLGNNPSANSQDAFALLWAPETQEWVAVYRLSVLVSFMATKIPDPLLCLTVSATLREKPLAMTPSRHALAALIDTVGGLPNVLGQVMSPSKANGPDTEGNTEDDGDDVHLYGLEEINLLENLNLDPTFASSNLSLPSTRLGPNTRVSAFSLPPKSLPPIVDTTSPSTPTASRPLTHATLRKSFRKTMATASGFRVRMRTVFVPYFLLPKTSKPPRDGGGVEDDVDSDPDALQARDQREAGNEEHTVVLSVEIENAYTDELRGSSASPPYNFAVEDVVVKIGGSGARTVLVPWGTEDPADIFPIHIAPSEQVNLLYAVSFLRGPEVDEFSLAGTSAKSDPVAAAMSEKELQRSVTINIHGRPFERVKGHPEEETESQEQEVLSYPTRVYPSRWNCVLDLASRPPPMPPGTETPHHSVLPTPASPFPSMPTPTPGQPGLSINRSNVLQVGSAGSSRSSTPAVAGNKRFASAFDTPQTALDARAQSYARMPRSPINYQGATAMLNPANQPQTSPQQQQTQGTPTLTNPFDRRTSYLPPSITFESTYARSPTTYNAPQSPPAPVPPSFSSLAAPPEDAEPRTPAYPAYPGSPPPPPPTPYWQAPLAQQTGAGAVGPSVEIRRERGGVPPTPGPRVGGFGMGAEGPGAGAGAGAAGEPIVVSVGLLPMPARGDAGGRGEPGGIYPLDQFTLDIFVFNQSSWTRRFEVSCPEERRRRRRRRGEGNVGPPGILPLESRVRVGPLLPSTCQSVRMDFLALAPGVHSVDTLTLTDVRTGFTMHLKSVMDVVVLEPPPEAASK</sequence>
<feature type="region of interest" description="Disordered" evidence="1">
    <location>
        <begin position="682"/>
        <end position="714"/>
    </location>
</feature>
<dbReference type="RefSeq" id="XP_027611325.1">
    <property type="nucleotide sequence ID" value="XM_027755524.1"/>
</dbReference>
<keyword evidence="4" id="KW-1185">Reference proteome</keyword>
<dbReference type="Proteomes" id="UP000287166">
    <property type="component" value="Unassembled WGS sequence"/>
</dbReference>
<dbReference type="PANTHER" id="PTHR28159">
    <property type="entry name" value="TRAFFICKING PROTEIN PARTICLE COMPLEX II-SPECIFIC SUBUNIT 65"/>
    <property type="match status" value="1"/>
</dbReference>
<evidence type="ECO:0000313" key="3">
    <source>
        <dbReference type="EMBL" id="GBE80412.1"/>
    </source>
</evidence>
<evidence type="ECO:0000256" key="1">
    <source>
        <dbReference type="SAM" id="MobiDB-lite"/>
    </source>
</evidence>
<dbReference type="EMBL" id="BFAD01000003">
    <property type="protein sequence ID" value="GBE80412.1"/>
    <property type="molecule type" value="Genomic_DNA"/>
</dbReference>
<feature type="compositionally biased region" description="Pro residues" evidence="1">
    <location>
        <begin position="766"/>
        <end position="776"/>
    </location>
</feature>
<gene>
    <name evidence="3" type="ORF">SCP_0301270</name>
</gene>
<dbReference type="AlphaFoldDB" id="A0A401GE01"/>
<evidence type="ECO:0000313" key="4">
    <source>
        <dbReference type="Proteomes" id="UP000287166"/>
    </source>
</evidence>
<feature type="compositionally biased region" description="Low complexity" evidence="1">
    <location>
        <begin position="683"/>
        <end position="706"/>
    </location>
</feature>
<comment type="caution">
    <text evidence="3">The sequence shown here is derived from an EMBL/GenBank/DDBJ whole genome shotgun (WGS) entry which is preliminary data.</text>
</comment>
<dbReference type="Pfam" id="PF12735">
    <property type="entry name" value="IgD3_Trs65"/>
    <property type="match status" value="1"/>
</dbReference>
<feature type="region of interest" description="Disordered" evidence="1">
    <location>
        <begin position="885"/>
        <end position="905"/>
    </location>
</feature>